<dbReference type="EMBL" id="LR134142">
    <property type="protein sequence ID" value="VEA07887.1"/>
    <property type="molecule type" value="Genomic_DNA"/>
</dbReference>
<accession>A0A3S4IXJ1</accession>
<dbReference type="GO" id="GO:0016887">
    <property type="term" value="F:ATP hydrolysis activity"/>
    <property type="evidence" value="ECO:0007669"/>
    <property type="project" value="InterPro"/>
</dbReference>
<dbReference type="SUPFAM" id="SSF52540">
    <property type="entry name" value="P-loop containing nucleoside triphosphate hydrolases"/>
    <property type="match status" value="1"/>
</dbReference>
<dbReference type="Proteomes" id="UP000276345">
    <property type="component" value="Chromosome"/>
</dbReference>
<dbReference type="GO" id="GO:0006302">
    <property type="term" value="P:double-strand break repair"/>
    <property type="evidence" value="ECO:0007669"/>
    <property type="project" value="InterPro"/>
</dbReference>
<evidence type="ECO:0000259" key="1">
    <source>
        <dbReference type="Pfam" id="PF13476"/>
    </source>
</evidence>
<feature type="domain" description="Rad50/SbcC-type AAA" evidence="1">
    <location>
        <begin position="17"/>
        <end position="45"/>
    </location>
</feature>
<sequence>MLCSISKINIPIPYSRKRVEIELNGRSLIITGGNGCGKTSFITAIYNYLKKGINDPQNNDIQHY</sequence>
<dbReference type="InterPro" id="IPR027417">
    <property type="entry name" value="P-loop_NTPase"/>
</dbReference>
<dbReference type="Pfam" id="PF13476">
    <property type="entry name" value="AAA_23"/>
    <property type="match status" value="1"/>
</dbReference>
<gene>
    <name evidence="2" type="ORF">NCTC7406_03225</name>
</gene>
<evidence type="ECO:0000313" key="2">
    <source>
        <dbReference type="EMBL" id="VEA07887.1"/>
    </source>
</evidence>
<reference evidence="2 3" key="1">
    <citation type="submission" date="2018-12" db="EMBL/GenBank/DDBJ databases">
        <authorList>
            <consortium name="Pathogen Informatics"/>
        </authorList>
    </citation>
    <scope>NUCLEOTIDE SEQUENCE [LARGE SCALE GENOMIC DNA]</scope>
    <source>
        <strain evidence="2 3">NCTC7406</strain>
    </source>
</reference>
<dbReference type="AlphaFoldDB" id="A0A3S4IXJ1"/>
<protein>
    <recommendedName>
        <fullName evidence="1">Rad50/SbcC-type AAA domain-containing protein</fullName>
    </recommendedName>
</protein>
<evidence type="ECO:0000313" key="3">
    <source>
        <dbReference type="Proteomes" id="UP000276345"/>
    </source>
</evidence>
<dbReference type="Gene3D" id="3.40.50.300">
    <property type="entry name" value="P-loop containing nucleotide triphosphate hydrolases"/>
    <property type="match status" value="1"/>
</dbReference>
<proteinExistence type="predicted"/>
<name>A0A3S4IXJ1_SALET</name>
<organism evidence="2 3">
    <name type="scientific">Salmonella enterica subsp. enterica serovar Sanjuan</name>
    <dbReference type="NCBI Taxonomy" id="1160765"/>
    <lineage>
        <taxon>Bacteria</taxon>
        <taxon>Pseudomonadati</taxon>
        <taxon>Pseudomonadota</taxon>
        <taxon>Gammaproteobacteria</taxon>
        <taxon>Enterobacterales</taxon>
        <taxon>Enterobacteriaceae</taxon>
        <taxon>Salmonella</taxon>
    </lineage>
</organism>
<dbReference type="InterPro" id="IPR038729">
    <property type="entry name" value="Rad50/SbcC_AAA"/>
</dbReference>